<gene>
    <name evidence="8" type="primary">LOC105166650</name>
</gene>
<reference evidence="8" key="1">
    <citation type="submission" date="2025-08" db="UniProtKB">
        <authorList>
            <consortium name="RefSeq"/>
        </authorList>
    </citation>
    <scope>IDENTIFICATION</scope>
</reference>
<protein>
    <recommendedName>
        <fullName evidence="6">S-protein homolog</fullName>
    </recommendedName>
</protein>
<evidence type="ECO:0000313" key="8">
    <source>
        <dbReference type="RefSeq" id="XP_011084392.1"/>
    </source>
</evidence>
<proteinExistence type="inferred from homology"/>
<dbReference type="PANTHER" id="PTHR31232:SF61">
    <property type="entry name" value="S-PROTEIN HOMOLOG"/>
    <property type="match status" value="1"/>
</dbReference>
<dbReference type="RefSeq" id="XP_011084392.1">
    <property type="nucleotide sequence ID" value="XM_011086090.1"/>
</dbReference>
<sequence length="136" mass="16188">MTKVFLLFLFILVNIQTFVWSDCLFTWKYDLYVVNYLPSNSAPLKLHCASKNDDLGYHTLANGEDFHWSFCENFFPNTLFFCHLWWGSKQKSFVVFKSKWGAQHLHLYYWVAKSDGIYLSNINSTESLVKKYDWEV</sequence>
<accession>A0A6I9TMA5</accession>
<evidence type="ECO:0000313" key="7">
    <source>
        <dbReference type="Proteomes" id="UP000504604"/>
    </source>
</evidence>
<dbReference type="GO" id="GO:0005576">
    <property type="term" value="C:extracellular region"/>
    <property type="evidence" value="ECO:0007669"/>
    <property type="project" value="UniProtKB-SubCell"/>
</dbReference>
<dbReference type="InterPro" id="IPR010264">
    <property type="entry name" value="Self-incomp_S1"/>
</dbReference>
<dbReference type="KEGG" id="sind:105166650"/>
<dbReference type="FunCoup" id="A0A6I9TMA5">
    <property type="interactions" value="2"/>
</dbReference>
<evidence type="ECO:0000256" key="6">
    <source>
        <dbReference type="RuleBase" id="RU367044"/>
    </source>
</evidence>
<keyword evidence="3 6" id="KW-0713">Self-incompatibility</keyword>
<dbReference type="GO" id="GO:0060320">
    <property type="term" value="P:rejection of self pollen"/>
    <property type="evidence" value="ECO:0007669"/>
    <property type="project" value="UniProtKB-KW"/>
</dbReference>
<evidence type="ECO:0000256" key="1">
    <source>
        <dbReference type="ARBA" id="ARBA00004613"/>
    </source>
</evidence>
<evidence type="ECO:0000256" key="4">
    <source>
        <dbReference type="ARBA" id="ARBA00022525"/>
    </source>
</evidence>
<keyword evidence="5 6" id="KW-0732">Signal</keyword>
<evidence type="ECO:0000256" key="3">
    <source>
        <dbReference type="ARBA" id="ARBA00022471"/>
    </source>
</evidence>
<comment type="subcellular location">
    <subcellularLocation>
        <location evidence="1 6">Secreted</location>
    </subcellularLocation>
</comment>
<evidence type="ECO:0000256" key="2">
    <source>
        <dbReference type="ARBA" id="ARBA00005581"/>
    </source>
</evidence>
<name>A0A6I9TMA5_SESIN</name>
<dbReference type="AlphaFoldDB" id="A0A6I9TMA5"/>
<feature type="signal peptide" evidence="6">
    <location>
        <begin position="1"/>
        <end position="21"/>
    </location>
</feature>
<keyword evidence="7" id="KW-1185">Reference proteome</keyword>
<organism evidence="7 8">
    <name type="scientific">Sesamum indicum</name>
    <name type="common">Oriental sesame</name>
    <name type="synonym">Sesamum orientale</name>
    <dbReference type="NCBI Taxonomy" id="4182"/>
    <lineage>
        <taxon>Eukaryota</taxon>
        <taxon>Viridiplantae</taxon>
        <taxon>Streptophyta</taxon>
        <taxon>Embryophyta</taxon>
        <taxon>Tracheophyta</taxon>
        <taxon>Spermatophyta</taxon>
        <taxon>Magnoliopsida</taxon>
        <taxon>eudicotyledons</taxon>
        <taxon>Gunneridae</taxon>
        <taxon>Pentapetalae</taxon>
        <taxon>asterids</taxon>
        <taxon>lamiids</taxon>
        <taxon>Lamiales</taxon>
        <taxon>Pedaliaceae</taxon>
        <taxon>Sesamum</taxon>
    </lineage>
</organism>
<evidence type="ECO:0000256" key="5">
    <source>
        <dbReference type="ARBA" id="ARBA00022729"/>
    </source>
</evidence>
<dbReference type="OrthoDB" id="876876at2759"/>
<dbReference type="PANTHER" id="PTHR31232">
    <property type="match status" value="1"/>
</dbReference>
<dbReference type="Pfam" id="PF05938">
    <property type="entry name" value="Self-incomp_S1"/>
    <property type="match status" value="1"/>
</dbReference>
<dbReference type="GeneID" id="105166650"/>
<comment type="similarity">
    <text evidence="2 6">Belongs to the plant self-incompatibility (S1) protein family.</text>
</comment>
<keyword evidence="4 6" id="KW-0964">Secreted</keyword>
<feature type="chain" id="PRO_5027150989" description="S-protein homolog" evidence="6">
    <location>
        <begin position="22"/>
        <end position="136"/>
    </location>
</feature>
<dbReference type="Proteomes" id="UP000504604">
    <property type="component" value="Linkage group LG7"/>
</dbReference>
<dbReference type="InParanoid" id="A0A6I9TMA5"/>